<keyword evidence="5" id="KW-0443">Lipid metabolism</keyword>
<name>A9DFB9_HOEPD</name>
<feature type="region of interest" description="Disordered" evidence="7">
    <location>
        <begin position="269"/>
        <end position="290"/>
    </location>
</feature>
<dbReference type="GO" id="GO:0012505">
    <property type="term" value="C:endomembrane system"/>
    <property type="evidence" value="ECO:0007669"/>
    <property type="project" value="UniProtKB-SubCell"/>
</dbReference>
<evidence type="ECO:0000313" key="10">
    <source>
        <dbReference type="EMBL" id="EDQ31745.2"/>
    </source>
</evidence>
<dbReference type="GO" id="GO:0006643">
    <property type="term" value="P:membrane lipid metabolic process"/>
    <property type="evidence" value="ECO:0007669"/>
    <property type="project" value="TreeGrafter"/>
</dbReference>
<reference evidence="10 11" key="2">
    <citation type="submission" date="2012-06" db="EMBL/GenBank/DDBJ databases">
        <authorList>
            <person name="Fiebig A."/>
        </authorList>
    </citation>
    <scope>NUCLEOTIDE SEQUENCE [LARGE SCALE GENOMIC DNA]</scope>
    <source>
        <strain evidence="10 11">DFL-43</strain>
    </source>
</reference>
<feature type="domain" description="Fatty acid hydroxylase" evidence="9">
    <location>
        <begin position="96"/>
        <end position="232"/>
    </location>
</feature>
<dbReference type="GO" id="GO:0008610">
    <property type="term" value="P:lipid biosynthetic process"/>
    <property type="evidence" value="ECO:0007669"/>
    <property type="project" value="InterPro"/>
</dbReference>
<dbReference type="InterPro" id="IPR006694">
    <property type="entry name" value="Fatty_acid_hydroxylase"/>
</dbReference>
<evidence type="ECO:0000256" key="6">
    <source>
        <dbReference type="ARBA" id="ARBA00023136"/>
    </source>
</evidence>
<dbReference type="RefSeq" id="WP_040448981.1">
    <property type="nucleotide sequence ID" value="NZ_CM002917.1"/>
</dbReference>
<dbReference type="PANTHER" id="PTHR21624">
    <property type="entry name" value="STEROL DESATURASE-RELATED PROTEIN"/>
    <property type="match status" value="1"/>
</dbReference>
<dbReference type="InterPro" id="IPR051689">
    <property type="entry name" value="Sterol_desaturase/TMEM195"/>
</dbReference>
<keyword evidence="11" id="KW-1185">Reference proteome</keyword>
<protein>
    <submittedName>
        <fullName evidence="10">Sterol desaturase</fullName>
    </submittedName>
</protein>
<evidence type="ECO:0000313" key="11">
    <source>
        <dbReference type="Proteomes" id="UP000004291"/>
    </source>
</evidence>
<evidence type="ECO:0000256" key="5">
    <source>
        <dbReference type="ARBA" id="ARBA00023098"/>
    </source>
</evidence>
<feature type="transmembrane region" description="Helical" evidence="8">
    <location>
        <begin position="51"/>
        <end position="76"/>
    </location>
</feature>
<evidence type="ECO:0000256" key="4">
    <source>
        <dbReference type="ARBA" id="ARBA00023002"/>
    </source>
</evidence>
<dbReference type="HOGENOM" id="CLU_033631_0_1_5"/>
<sequence>MEILGLSEPVVRLMSFASIFIILAAIELLAPRLERDEMRGALKSRRWMTNLAMVVLSSVALRIIFPAAAVGTAIWAESNGLGLLPMTGIPLWFAGLVAFVVLDFAVWLEHVVSHKWPWLWRIHRMHHADTGFDLTTALRFHPLEIVLSMLWKAAIIIALGAPPIAVLIFEIVLNGAAMFNHANIKLPKPVDALLRLIIVTPDMHRIHHSSDLRETDTNYGFNLAIWDRLFSTYTETPRLGETGLEIGLKEWRDDRPARLGWALALPFRYPPSARPSETADQKSPLGNQRR</sequence>
<comment type="subcellular location">
    <subcellularLocation>
        <location evidence="1">Endomembrane system</location>
        <topology evidence="1">Multi-pass membrane protein</topology>
    </subcellularLocation>
</comment>
<evidence type="ECO:0000256" key="3">
    <source>
        <dbReference type="ARBA" id="ARBA00022989"/>
    </source>
</evidence>
<keyword evidence="3 8" id="KW-1133">Transmembrane helix</keyword>
<keyword evidence="6 8" id="KW-0472">Membrane</keyword>
<evidence type="ECO:0000256" key="8">
    <source>
        <dbReference type="SAM" id="Phobius"/>
    </source>
</evidence>
<proteinExistence type="predicted"/>
<keyword evidence="4" id="KW-0560">Oxidoreductase</keyword>
<dbReference type="OrthoDB" id="9770329at2"/>
<dbReference type="GO" id="GO:0016020">
    <property type="term" value="C:membrane"/>
    <property type="evidence" value="ECO:0007669"/>
    <property type="project" value="GOC"/>
</dbReference>
<organism evidence="10 11">
    <name type="scientific">Hoeflea phototrophica (strain DSM 17068 / NCIMB 14078 / DFL-43)</name>
    <dbReference type="NCBI Taxonomy" id="411684"/>
    <lineage>
        <taxon>Bacteria</taxon>
        <taxon>Pseudomonadati</taxon>
        <taxon>Pseudomonadota</taxon>
        <taxon>Alphaproteobacteria</taxon>
        <taxon>Hyphomicrobiales</taxon>
        <taxon>Rhizobiaceae</taxon>
        <taxon>Hoeflea</taxon>
    </lineage>
</organism>
<dbReference type="STRING" id="411684.HPDFL43_21579"/>
<accession>A9DFB9</accession>
<gene>
    <name evidence="10" type="ORF">HPDFL43_21579</name>
</gene>
<feature type="transmembrane region" description="Helical" evidence="8">
    <location>
        <begin position="88"/>
        <end position="108"/>
    </location>
</feature>
<comment type="caution">
    <text evidence="10">The sequence shown here is derived from an EMBL/GenBank/DDBJ whole genome shotgun (WGS) entry which is preliminary data.</text>
</comment>
<keyword evidence="2 8" id="KW-0812">Transmembrane</keyword>
<evidence type="ECO:0000256" key="2">
    <source>
        <dbReference type="ARBA" id="ARBA00022692"/>
    </source>
</evidence>
<evidence type="ECO:0000259" key="9">
    <source>
        <dbReference type="Pfam" id="PF04116"/>
    </source>
</evidence>
<evidence type="ECO:0000256" key="7">
    <source>
        <dbReference type="SAM" id="MobiDB-lite"/>
    </source>
</evidence>
<feature type="transmembrane region" description="Helical" evidence="8">
    <location>
        <begin position="12"/>
        <end position="30"/>
    </location>
</feature>
<feature type="transmembrane region" description="Helical" evidence="8">
    <location>
        <begin position="149"/>
        <end position="173"/>
    </location>
</feature>
<dbReference type="PANTHER" id="PTHR21624:SF1">
    <property type="entry name" value="ALKYLGLYCEROL MONOOXYGENASE"/>
    <property type="match status" value="1"/>
</dbReference>
<dbReference type="GO" id="GO:0005506">
    <property type="term" value="F:iron ion binding"/>
    <property type="evidence" value="ECO:0007669"/>
    <property type="project" value="InterPro"/>
</dbReference>
<dbReference type="Pfam" id="PF04116">
    <property type="entry name" value="FA_hydroxylase"/>
    <property type="match status" value="1"/>
</dbReference>
<evidence type="ECO:0000256" key="1">
    <source>
        <dbReference type="ARBA" id="ARBA00004127"/>
    </source>
</evidence>
<dbReference type="AlphaFoldDB" id="A9DFB9"/>
<reference evidence="10 11" key="1">
    <citation type="submission" date="2007-10" db="EMBL/GenBank/DDBJ databases">
        <authorList>
            <person name="Wagner-Dobler I."/>
            <person name="Ferriera S."/>
            <person name="Johnson J."/>
            <person name="Kravitz S."/>
            <person name="Beeson K."/>
            <person name="Sutton G."/>
            <person name="Rogers Y.-H."/>
            <person name="Friedman R."/>
            <person name="Frazier M."/>
            <person name="Venter J.C."/>
        </authorList>
    </citation>
    <scope>NUCLEOTIDE SEQUENCE [LARGE SCALE GENOMIC DNA]</scope>
    <source>
        <strain evidence="10 11">DFL-43</strain>
    </source>
</reference>
<dbReference type="EMBL" id="ABIA03000002">
    <property type="protein sequence ID" value="EDQ31745.2"/>
    <property type="molecule type" value="Genomic_DNA"/>
</dbReference>
<dbReference type="GO" id="GO:0050479">
    <property type="term" value="F:glyceryl-ether monooxygenase activity"/>
    <property type="evidence" value="ECO:0007669"/>
    <property type="project" value="TreeGrafter"/>
</dbReference>
<dbReference type="eggNOG" id="COG3000">
    <property type="taxonomic scope" value="Bacteria"/>
</dbReference>
<dbReference type="Proteomes" id="UP000004291">
    <property type="component" value="Chromosome"/>
</dbReference>